<gene>
    <name evidence="2" type="ORF">PRZ48_007963</name>
</gene>
<dbReference type="PANTHER" id="PTHR24148:SF64">
    <property type="entry name" value="HETEROKARYON INCOMPATIBILITY DOMAIN-CONTAINING PROTEIN"/>
    <property type="match status" value="1"/>
</dbReference>
<evidence type="ECO:0000313" key="2">
    <source>
        <dbReference type="EMBL" id="KAK4499777.1"/>
    </source>
</evidence>
<keyword evidence="3" id="KW-1185">Reference proteome</keyword>
<dbReference type="InterPro" id="IPR010730">
    <property type="entry name" value="HET"/>
</dbReference>
<feature type="domain" description="Heterokaryon incompatibility" evidence="1">
    <location>
        <begin position="49"/>
        <end position="213"/>
    </location>
</feature>
<dbReference type="Pfam" id="PF06985">
    <property type="entry name" value="HET"/>
    <property type="match status" value="1"/>
</dbReference>
<evidence type="ECO:0000313" key="3">
    <source>
        <dbReference type="Proteomes" id="UP001305779"/>
    </source>
</evidence>
<sequence length="602" mass="68942">MPRLNTLTDLYEPLPPGHIRLLDLSDDNDQDGQISCSLFTVSLDSAPAYAALSYAWEEWDDIDHPSKQECHILVNNDYPVKIQRNLYNAISTLRDMIRGDGVMLWVDFICINQTDLDERAHQVRLMRHVYEEAAYVIAWLGLPHQDEEIIEAIEMMKFFDTLRREDESSDELGLRLLTERPGFPKDASTIQAWEGLKYLYSRRFWTRTWVYQEASVHRVVFFCGTYHFHSRHLTKTYTTAIDFGKLPDFPARFRFDSHANSQVGIMVRALNNRAERHRKPDQHNLSTLLALVYGLRTTDATDLRDKIFAAMPYATDLSGSGLTIDYSKDLVSVYCDMAAFYIVQKRSLEILGYVYNRGNHPNREEQDQNPLLKPHLPSWVPDWRYRLDITPLNKTAILGPDYGIIYNPCPGTTIDAYPSPDNRELYIRGFVVDKLACLAPPGTTTHNNAADLAIAKAHLREHDPTLPFTDEDFLRTTTCDAHYDWDDDNCTHYNFRRPSASKISELQGKDLDIFLNKEESVQCICIFGRMGSTKKGRKLGLFPHGATEGDLVVALFGGNTLYVLGPDQGVDKEKGERRRYQFIGECYVDGMMDGEAMDESDV</sequence>
<reference evidence="2 3" key="1">
    <citation type="journal article" date="2023" name="G3 (Bethesda)">
        <title>A chromosome-level genome assembly of Zasmidium syzygii isolated from banana leaves.</title>
        <authorList>
            <person name="van Westerhoven A.C."/>
            <person name="Mehrabi R."/>
            <person name="Talebi R."/>
            <person name="Steentjes M.B.F."/>
            <person name="Corcolon B."/>
            <person name="Chong P.A."/>
            <person name="Kema G.H.J."/>
            <person name="Seidl M.F."/>
        </authorList>
    </citation>
    <scope>NUCLEOTIDE SEQUENCE [LARGE SCALE GENOMIC DNA]</scope>
    <source>
        <strain evidence="2 3">P124</strain>
    </source>
</reference>
<dbReference type="Proteomes" id="UP001305779">
    <property type="component" value="Unassembled WGS sequence"/>
</dbReference>
<name>A0ABR0EEA2_ZASCE</name>
<dbReference type="PANTHER" id="PTHR24148">
    <property type="entry name" value="ANKYRIN REPEAT DOMAIN-CONTAINING PROTEIN 39 HOMOLOG-RELATED"/>
    <property type="match status" value="1"/>
</dbReference>
<dbReference type="InterPro" id="IPR052895">
    <property type="entry name" value="HetReg/Transcr_Mod"/>
</dbReference>
<comment type="caution">
    <text evidence="2">The sequence shown here is derived from an EMBL/GenBank/DDBJ whole genome shotgun (WGS) entry which is preliminary data.</text>
</comment>
<organism evidence="2 3">
    <name type="scientific">Zasmidium cellare</name>
    <name type="common">Wine cellar mold</name>
    <name type="synonym">Racodium cellare</name>
    <dbReference type="NCBI Taxonomy" id="395010"/>
    <lineage>
        <taxon>Eukaryota</taxon>
        <taxon>Fungi</taxon>
        <taxon>Dikarya</taxon>
        <taxon>Ascomycota</taxon>
        <taxon>Pezizomycotina</taxon>
        <taxon>Dothideomycetes</taxon>
        <taxon>Dothideomycetidae</taxon>
        <taxon>Mycosphaerellales</taxon>
        <taxon>Mycosphaerellaceae</taxon>
        <taxon>Zasmidium</taxon>
    </lineage>
</organism>
<evidence type="ECO:0000259" key="1">
    <source>
        <dbReference type="Pfam" id="PF06985"/>
    </source>
</evidence>
<proteinExistence type="predicted"/>
<accession>A0ABR0EEA2</accession>
<dbReference type="EMBL" id="JAXOVC010000006">
    <property type="protein sequence ID" value="KAK4499777.1"/>
    <property type="molecule type" value="Genomic_DNA"/>
</dbReference>
<protein>
    <recommendedName>
        <fullName evidence="1">Heterokaryon incompatibility domain-containing protein</fullName>
    </recommendedName>
</protein>
<dbReference type="Pfam" id="PF26639">
    <property type="entry name" value="Het-6_barrel"/>
    <property type="match status" value="1"/>
</dbReference>